<evidence type="ECO:0000313" key="1">
    <source>
        <dbReference type="EMBL" id="PCH32953.1"/>
    </source>
</evidence>
<evidence type="ECO:0008006" key="3">
    <source>
        <dbReference type="Google" id="ProtNLM"/>
    </source>
</evidence>
<dbReference type="Proteomes" id="UP000218811">
    <property type="component" value="Unassembled WGS sequence"/>
</dbReference>
<sequence>MHYRTQVGMRVLAPHWFDDSVRLGIRDLPTRNYEWPEPMVSNSGVQLEKQKREYSIPEEKRAFYETTLATGMASRSCERRRRTFEMGNALPWHSMHEDDIRRGGGVLIPLRLVNVKGLEIAMEEVEKIDEVDVLVMRYKAGSAYVKVHRREWDLECSIITSYTGKHHEYFKTLIGVMGVQFTPSMSNKNTIVVAA</sequence>
<accession>A0A2H3IZJ7</accession>
<organism evidence="1 2">
    <name type="scientific">Wolfiporia cocos (strain MD-104)</name>
    <name type="common">Brown rot fungus</name>
    <dbReference type="NCBI Taxonomy" id="742152"/>
    <lineage>
        <taxon>Eukaryota</taxon>
        <taxon>Fungi</taxon>
        <taxon>Dikarya</taxon>
        <taxon>Basidiomycota</taxon>
        <taxon>Agaricomycotina</taxon>
        <taxon>Agaricomycetes</taxon>
        <taxon>Polyporales</taxon>
        <taxon>Phaeolaceae</taxon>
        <taxon>Wolfiporia</taxon>
    </lineage>
</organism>
<name>A0A2H3IZJ7_WOLCO</name>
<reference evidence="1 2" key="1">
    <citation type="journal article" date="2012" name="Science">
        <title>The Paleozoic origin of enzymatic lignin decomposition reconstructed from 31 fungal genomes.</title>
        <authorList>
            <person name="Floudas D."/>
            <person name="Binder M."/>
            <person name="Riley R."/>
            <person name="Barry K."/>
            <person name="Blanchette R.A."/>
            <person name="Henrissat B."/>
            <person name="Martinez A.T."/>
            <person name="Otillar R."/>
            <person name="Spatafora J.W."/>
            <person name="Yadav J.S."/>
            <person name="Aerts A."/>
            <person name="Benoit I."/>
            <person name="Boyd A."/>
            <person name="Carlson A."/>
            <person name="Copeland A."/>
            <person name="Coutinho P.M."/>
            <person name="de Vries R.P."/>
            <person name="Ferreira P."/>
            <person name="Findley K."/>
            <person name="Foster B."/>
            <person name="Gaskell J."/>
            <person name="Glotzer D."/>
            <person name="Gorecki P."/>
            <person name="Heitman J."/>
            <person name="Hesse C."/>
            <person name="Hori C."/>
            <person name="Igarashi K."/>
            <person name="Jurgens J.A."/>
            <person name="Kallen N."/>
            <person name="Kersten P."/>
            <person name="Kohler A."/>
            <person name="Kuees U."/>
            <person name="Kumar T.K.A."/>
            <person name="Kuo A."/>
            <person name="LaButti K."/>
            <person name="Larrondo L.F."/>
            <person name="Lindquist E."/>
            <person name="Ling A."/>
            <person name="Lombard V."/>
            <person name="Lucas S."/>
            <person name="Lundell T."/>
            <person name="Martin R."/>
            <person name="McLaughlin D.J."/>
            <person name="Morgenstern I."/>
            <person name="Morin E."/>
            <person name="Murat C."/>
            <person name="Nagy L.G."/>
            <person name="Nolan M."/>
            <person name="Ohm R.A."/>
            <person name="Patyshakuliyeva A."/>
            <person name="Rokas A."/>
            <person name="Ruiz-Duenas F.J."/>
            <person name="Sabat G."/>
            <person name="Salamov A."/>
            <person name="Samejima M."/>
            <person name="Schmutz J."/>
            <person name="Slot J.C."/>
            <person name="St John F."/>
            <person name="Stenlid J."/>
            <person name="Sun H."/>
            <person name="Sun S."/>
            <person name="Syed K."/>
            <person name="Tsang A."/>
            <person name="Wiebenga A."/>
            <person name="Young D."/>
            <person name="Pisabarro A."/>
            <person name="Eastwood D.C."/>
            <person name="Martin F."/>
            <person name="Cullen D."/>
            <person name="Grigoriev I.V."/>
            <person name="Hibbett D.S."/>
        </authorList>
    </citation>
    <scope>NUCLEOTIDE SEQUENCE [LARGE SCALE GENOMIC DNA]</scope>
    <source>
        <strain evidence="1 2">MD-104</strain>
    </source>
</reference>
<dbReference type="STRING" id="742152.A0A2H3IZJ7"/>
<keyword evidence="2" id="KW-1185">Reference proteome</keyword>
<dbReference type="AlphaFoldDB" id="A0A2H3IZJ7"/>
<gene>
    <name evidence="1" type="ORF">WOLCODRAFT_147064</name>
</gene>
<dbReference type="OrthoDB" id="2802816at2759"/>
<evidence type="ECO:0000313" key="2">
    <source>
        <dbReference type="Proteomes" id="UP000218811"/>
    </source>
</evidence>
<dbReference type="EMBL" id="KB467831">
    <property type="protein sequence ID" value="PCH32953.1"/>
    <property type="molecule type" value="Genomic_DNA"/>
</dbReference>
<proteinExistence type="predicted"/>
<protein>
    <recommendedName>
        <fullName evidence="3">BRCT domain-containing protein</fullName>
    </recommendedName>
</protein>